<dbReference type="Pfam" id="PF10049">
    <property type="entry name" value="DUF2283"/>
    <property type="match status" value="1"/>
</dbReference>
<evidence type="ECO:0000256" key="1">
    <source>
        <dbReference type="SAM" id="MobiDB-lite"/>
    </source>
</evidence>
<dbReference type="RefSeq" id="WP_094766045.1">
    <property type="nucleotide sequence ID" value="NZ_FUKQ01000060.1"/>
</dbReference>
<organism evidence="2 3">
    <name type="scientific">Luteococcus japonicus LSP_Lj1</name>
    <dbReference type="NCBI Taxonomy" id="1255658"/>
    <lineage>
        <taxon>Bacteria</taxon>
        <taxon>Bacillati</taxon>
        <taxon>Actinomycetota</taxon>
        <taxon>Actinomycetes</taxon>
        <taxon>Propionibacteriales</taxon>
        <taxon>Propionibacteriaceae</taxon>
        <taxon>Luteococcus</taxon>
    </lineage>
</organism>
<dbReference type="InterPro" id="IPR019270">
    <property type="entry name" value="DUF2283"/>
</dbReference>
<sequence length="525" mass="56802">MTTRAARLLDLIHEISSEPWPATTAERTRWAKQVGLPTAGTPVSDDGQSDDSAFTAGSHGGRVYWDLSSTGSLVHVSLLIATPDPAEFDNLRADAETLRNRLDHAWERVDEDVKGADWRAEWHAGTTDVEIYWSDARRNDPPTDACLHIAFSPDDASSTPPHDHWQVALRGNARDVDFAQQTWCEPPATTLRVVRFMDTSGSAVATATVAAPGDVGASGAGQDETTARIVATTMAINLASEAVPQVQVRALIDDAADAERWEPIAAVVVDNQPCTAWARESRPGLWSVYALRAGLMVAAAFRTDPRSMTLHVSTTAPEGVEAVGLNVVEVDERDSSWEVHMPRFHVYIHDSGPDSTQGATATHDITGADVLQVIDWAQQHTHGDQTWSVALVVDDEAHEALNPDHGRGLVWLVGADGNDSPSTPDIAAAQHRMLTLRATGDIPSGPCLHPKDSRSDSPRAHYDAEADAAYIYLVNKIEPGEVAKTIPVPSLGDPWIVNVDVDEQGRLLGLEVLAANHLLRPEMLR</sequence>
<gene>
    <name evidence="2" type="ORF">FM114_15495</name>
</gene>
<proteinExistence type="predicted"/>
<dbReference type="Proteomes" id="UP000188342">
    <property type="component" value="Unassembled WGS sequence"/>
</dbReference>
<keyword evidence="3" id="KW-1185">Reference proteome</keyword>
<dbReference type="EMBL" id="FUKQ01000060">
    <property type="protein sequence ID" value="SJN44958.1"/>
    <property type="molecule type" value="Genomic_DNA"/>
</dbReference>
<evidence type="ECO:0000313" key="2">
    <source>
        <dbReference type="EMBL" id="SJN44958.1"/>
    </source>
</evidence>
<dbReference type="OrthoDB" id="5121906at2"/>
<evidence type="ECO:0000313" key="3">
    <source>
        <dbReference type="Proteomes" id="UP000188342"/>
    </source>
</evidence>
<dbReference type="AlphaFoldDB" id="A0A1R4KKY7"/>
<reference evidence="2 3" key="1">
    <citation type="submission" date="2017-02" db="EMBL/GenBank/DDBJ databases">
        <authorList>
            <person name="Peterson S.W."/>
        </authorList>
    </citation>
    <scope>NUCLEOTIDE SEQUENCE [LARGE SCALE GENOMIC DNA]</scope>
    <source>
        <strain evidence="2 3">LSP_Lj1</strain>
    </source>
</reference>
<feature type="compositionally biased region" description="Basic and acidic residues" evidence="1">
    <location>
        <begin position="449"/>
        <end position="460"/>
    </location>
</feature>
<protein>
    <submittedName>
        <fullName evidence="2">Uncharacterized protein</fullName>
    </submittedName>
</protein>
<feature type="region of interest" description="Disordered" evidence="1">
    <location>
        <begin position="440"/>
        <end position="460"/>
    </location>
</feature>
<accession>A0A1R4KKY7</accession>
<name>A0A1R4KKY7_9ACTN</name>